<dbReference type="InterPro" id="IPR040327">
    <property type="entry name" value="At5g14285-like"/>
</dbReference>
<evidence type="ECO:0000256" key="1">
    <source>
        <dbReference type="ARBA" id="ARBA00004141"/>
    </source>
</evidence>
<dbReference type="GO" id="GO:0016020">
    <property type="term" value="C:membrane"/>
    <property type="evidence" value="ECO:0007669"/>
    <property type="project" value="UniProtKB-SubCell"/>
</dbReference>
<comment type="subcellular location">
    <subcellularLocation>
        <location evidence="1">Membrane</location>
        <topology evidence="1">Multi-pass membrane protein</topology>
    </subcellularLocation>
</comment>
<dbReference type="InterPro" id="IPR006634">
    <property type="entry name" value="TLC-dom"/>
</dbReference>
<dbReference type="SMART" id="SM00724">
    <property type="entry name" value="TLC"/>
    <property type="match status" value="1"/>
</dbReference>
<protein>
    <submittedName>
        <fullName evidence="8">Transmembrane protein 136</fullName>
    </submittedName>
</protein>
<accession>A0A314UTA6</accession>
<feature type="transmembrane region" description="Helical" evidence="6">
    <location>
        <begin position="208"/>
        <end position="231"/>
    </location>
</feature>
<evidence type="ECO:0000256" key="2">
    <source>
        <dbReference type="ARBA" id="ARBA00022692"/>
    </source>
</evidence>
<keyword evidence="2 5" id="KW-0812">Transmembrane</keyword>
<dbReference type="PANTHER" id="PTHR31766">
    <property type="entry name" value="GLABROUS1 ENHANCER-BINDING PROTEIN-LIKE 2"/>
    <property type="match status" value="1"/>
</dbReference>
<evidence type="ECO:0000313" key="9">
    <source>
        <dbReference type="EMBL" id="PQP98239.1"/>
    </source>
</evidence>
<feature type="transmembrane region" description="Helical" evidence="6">
    <location>
        <begin position="92"/>
        <end position="116"/>
    </location>
</feature>
<dbReference type="EMBL" id="PJQY01001916">
    <property type="protein sequence ID" value="PQP98239.1"/>
    <property type="molecule type" value="Genomic_DNA"/>
</dbReference>
<reference evidence="8 10" key="1">
    <citation type="submission" date="2018-02" db="EMBL/GenBank/DDBJ databases">
        <title>Draft genome of wild Prunus yedoensis var. nudiflora.</title>
        <authorList>
            <person name="Baek S."/>
            <person name="Kim J.-H."/>
            <person name="Choi K."/>
            <person name="Kim G.-B."/>
            <person name="Cho A."/>
            <person name="Jang H."/>
            <person name="Shin C.-H."/>
            <person name="Yu H.-J."/>
            <person name="Mun J.-H."/>
        </authorList>
    </citation>
    <scope>NUCLEOTIDE SEQUENCE [LARGE SCALE GENOMIC DNA]</scope>
    <source>
        <strain evidence="10">cv. Jeju island</strain>
        <tissue evidence="8">Leaf</tissue>
    </source>
</reference>
<dbReference type="PROSITE" id="PS50922">
    <property type="entry name" value="TLC"/>
    <property type="match status" value="1"/>
</dbReference>
<dbReference type="EMBL" id="PJQY01003108">
    <property type="protein sequence ID" value="PQM40128.1"/>
    <property type="molecule type" value="Genomic_DNA"/>
</dbReference>
<evidence type="ECO:0000313" key="10">
    <source>
        <dbReference type="Proteomes" id="UP000250321"/>
    </source>
</evidence>
<keyword evidence="3 6" id="KW-1133">Transmembrane helix</keyword>
<sequence>METQNPIPSLLIFFSMFFIVYIIAYFIVFRTWSPKIRPEASSCLISLAHGTPAVFLSTYAILADPATGFASQNTRFQSTVLDYSVAYFLTDLLHYIVFFPSDVLFIGHHLATLFVFLTCRYVASRGAFAILSLLILAEVTSLCQNVWTLANARRRDLEFAAKVYDLLSPPFYVLYSIVRGLVGPYFVYRMGAFYIGGAADGLIPRWVWVSWIVVVMSAISVSILWISNLWVELFRARTGNLEKKTR</sequence>
<dbReference type="PANTHER" id="PTHR31766:SF2">
    <property type="entry name" value="GLABROUS1 ENHANCER-BINDING PROTEIN-LIKE 2"/>
    <property type="match status" value="1"/>
</dbReference>
<feature type="domain" description="TLC" evidence="7">
    <location>
        <begin position="35"/>
        <end position="238"/>
    </location>
</feature>
<feature type="transmembrane region" description="Helical" evidence="6">
    <location>
        <begin position="6"/>
        <end position="28"/>
    </location>
</feature>
<feature type="transmembrane region" description="Helical" evidence="6">
    <location>
        <begin position="40"/>
        <end position="62"/>
    </location>
</feature>
<proteinExistence type="predicted"/>
<dbReference type="Pfam" id="PF03798">
    <property type="entry name" value="TRAM_LAG1_CLN8"/>
    <property type="match status" value="1"/>
</dbReference>
<evidence type="ECO:0000256" key="6">
    <source>
        <dbReference type="SAM" id="Phobius"/>
    </source>
</evidence>
<feature type="transmembrane region" description="Helical" evidence="6">
    <location>
        <begin position="128"/>
        <end position="150"/>
    </location>
</feature>
<evidence type="ECO:0000313" key="8">
    <source>
        <dbReference type="EMBL" id="PQM40128.1"/>
    </source>
</evidence>
<organism evidence="8 10">
    <name type="scientific">Prunus yedoensis var. nudiflora</name>
    <dbReference type="NCBI Taxonomy" id="2094558"/>
    <lineage>
        <taxon>Eukaryota</taxon>
        <taxon>Viridiplantae</taxon>
        <taxon>Streptophyta</taxon>
        <taxon>Embryophyta</taxon>
        <taxon>Tracheophyta</taxon>
        <taxon>Spermatophyta</taxon>
        <taxon>Magnoliopsida</taxon>
        <taxon>eudicotyledons</taxon>
        <taxon>Gunneridae</taxon>
        <taxon>Pentapetalae</taxon>
        <taxon>rosids</taxon>
        <taxon>fabids</taxon>
        <taxon>Rosales</taxon>
        <taxon>Rosaceae</taxon>
        <taxon>Amygdaloideae</taxon>
        <taxon>Amygdaleae</taxon>
        <taxon>Prunus</taxon>
    </lineage>
</organism>
<evidence type="ECO:0000259" key="7">
    <source>
        <dbReference type="PROSITE" id="PS50922"/>
    </source>
</evidence>
<evidence type="ECO:0000256" key="3">
    <source>
        <dbReference type="ARBA" id="ARBA00022989"/>
    </source>
</evidence>
<dbReference type="STRING" id="2094558.A0A314UTA6"/>
<dbReference type="OrthoDB" id="204175at2759"/>
<name>A0A314UTA6_PRUYE</name>
<keyword evidence="4 5" id="KW-0472">Membrane</keyword>
<dbReference type="AlphaFoldDB" id="A0A314UTA6"/>
<dbReference type="Proteomes" id="UP000250321">
    <property type="component" value="Unassembled WGS sequence"/>
</dbReference>
<comment type="caution">
    <text evidence="8">The sequence shown here is derived from an EMBL/GenBank/DDBJ whole genome shotgun (WGS) entry which is preliminary data.</text>
</comment>
<evidence type="ECO:0000256" key="5">
    <source>
        <dbReference type="PROSITE-ProRule" id="PRU00205"/>
    </source>
</evidence>
<evidence type="ECO:0000256" key="4">
    <source>
        <dbReference type="ARBA" id="ARBA00023136"/>
    </source>
</evidence>
<feature type="transmembrane region" description="Helical" evidence="6">
    <location>
        <begin position="170"/>
        <end position="188"/>
    </location>
</feature>
<gene>
    <name evidence="8" type="ORF">Pyn_24186</name>
    <name evidence="9" type="ORF">Pyn_29272</name>
</gene>
<keyword evidence="10" id="KW-1185">Reference proteome</keyword>